<evidence type="ECO:0000313" key="2">
    <source>
        <dbReference type="EMBL" id="CBH12853.1"/>
    </source>
</evidence>
<accession>C9ZTW7</accession>
<reference evidence="3" key="1">
    <citation type="journal article" date="2010" name="PLoS Negl. Trop. Dis.">
        <title>The genome sequence of Trypanosoma brucei gambiense, causative agent of chronic human african trypanosomiasis.</title>
        <authorList>
            <person name="Jackson A.P."/>
            <person name="Sanders M."/>
            <person name="Berry A."/>
            <person name="McQuillan J."/>
            <person name="Aslett M.A."/>
            <person name="Quail M.A."/>
            <person name="Chukualim B."/>
            <person name="Capewell P."/>
            <person name="MacLeod A."/>
            <person name="Melville S.E."/>
            <person name="Gibson W."/>
            <person name="Barry J.D."/>
            <person name="Berriman M."/>
            <person name="Hertz-Fowler C."/>
        </authorList>
    </citation>
    <scope>NUCLEOTIDE SEQUENCE [LARGE SCALE GENOMIC DNA]</scope>
    <source>
        <strain evidence="3">MHOM/CI/86/DAL972</strain>
    </source>
</reference>
<evidence type="ECO:0000313" key="3">
    <source>
        <dbReference type="Proteomes" id="UP000002316"/>
    </source>
</evidence>
<gene>
    <name evidence="2" type="ORF">TbgDal_VII7340</name>
</gene>
<feature type="transmembrane region" description="Helical" evidence="1">
    <location>
        <begin position="20"/>
        <end position="41"/>
    </location>
</feature>
<evidence type="ECO:0000256" key="1">
    <source>
        <dbReference type="SAM" id="Phobius"/>
    </source>
</evidence>
<keyword evidence="1" id="KW-0812">Transmembrane</keyword>
<proteinExistence type="predicted"/>
<organism evidence="2 3">
    <name type="scientific">Trypanosoma brucei gambiense (strain MHOM/CI/86/DAL972)</name>
    <dbReference type="NCBI Taxonomy" id="679716"/>
    <lineage>
        <taxon>Eukaryota</taxon>
        <taxon>Discoba</taxon>
        <taxon>Euglenozoa</taxon>
        <taxon>Kinetoplastea</taxon>
        <taxon>Metakinetoplastina</taxon>
        <taxon>Trypanosomatida</taxon>
        <taxon>Trypanosomatidae</taxon>
        <taxon>Trypanosoma</taxon>
    </lineage>
</organism>
<dbReference type="Proteomes" id="UP000002316">
    <property type="component" value="Chromosome 7"/>
</dbReference>
<dbReference type="GeneID" id="23863030"/>
<dbReference type="EMBL" id="FN554970">
    <property type="protein sequence ID" value="CBH12853.1"/>
    <property type="molecule type" value="Genomic_DNA"/>
</dbReference>
<name>C9ZTW7_TRYB9</name>
<keyword evidence="1" id="KW-1133">Transmembrane helix</keyword>
<dbReference type="AlphaFoldDB" id="C9ZTW7"/>
<keyword evidence="1" id="KW-0472">Membrane</keyword>
<dbReference type="VEuPathDB" id="TriTrypDB:Tbg972.7.7340"/>
<dbReference type="KEGG" id="tbg:TbgDal_VII7340"/>
<protein>
    <submittedName>
        <fullName evidence="2">Uncharacterized protein</fullName>
    </submittedName>
</protein>
<sequence length="178" mass="20351">MGTTKMIVYPPPAAKKWCASIYFLFFVFSFAAVTAVCFHFWRGAYGAKQFMLLRGARRQNRDDHLERFLHCTDRVWGERIGEGRRVCKKKRYACDHKSTGVCSMEVFFLGGETAASAHWRFPSTQHPIFLFFFTYITVRTLHISILPYGEVPRTVNICGTAPFSTSPFPCCSTHIGVE</sequence>
<dbReference type="RefSeq" id="XP_011775132.1">
    <property type="nucleotide sequence ID" value="XM_011776830.1"/>
</dbReference>